<proteinExistence type="predicted"/>
<dbReference type="CDD" id="cd02440">
    <property type="entry name" value="AdoMet_MTases"/>
    <property type="match status" value="1"/>
</dbReference>
<reference evidence="3" key="1">
    <citation type="submission" date="2017-09" db="EMBL/GenBank/DDBJ databases">
        <title>The Reconstruction of 2,631 Draft Metagenome-Assembled Genomes from the Global Oceans.</title>
        <authorList>
            <person name="Tully B.J."/>
            <person name="Graham E.D."/>
            <person name="Heidelberg J.F."/>
        </authorList>
    </citation>
    <scope>NUCLEOTIDE SEQUENCE [LARGE SCALE GENOMIC DNA]</scope>
</reference>
<dbReference type="InterPro" id="IPR013216">
    <property type="entry name" value="Methyltransf_11"/>
</dbReference>
<evidence type="ECO:0000313" key="2">
    <source>
        <dbReference type="EMBL" id="MAG21766.1"/>
    </source>
</evidence>
<organism evidence="2 3">
    <name type="scientific">Candidatus Iainarchaeum sp</name>
    <dbReference type="NCBI Taxonomy" id="3101447"/>
    <lineage>
        <taxon>Archaea</taxon>
        <taxon>Candidatus Iainarchaeota</taxon>
        <taxon>Candidatus Iainarchaeia</taxon>
        <taxon>Candidatus Iainarchaeales</taxon>
        <taxon>Candidatus Iainarchaeaceae</taxon>
        <taxon>Candidatus Iainarchaeum</taxon>
    </lineage>
</organism>
<dbReference type="InterPro" id="IPR029063">
    <property type="entry name" value="SAM-dependent_MTases_sf"/>
</dbReference>
<name>A0A2D6M011_9ARCH</name>
<comment type="caution">
    <text evidence="2">The sequence shown here is derived from an EMBL/GenBank/DDBJ whole genome shotgun (WGS) entry which is preliminary data.</text>
</comment>
<dbReference type="SUPFAM" id="SSF53335">
    <property type="entry name" value="S-adenosyl-L-methionine-dependent methyltransferases"/>
    <property type="match status" value="1"/>
</dbReference>
<dbReference type="Gene3D" id="3.40.50.150">
    <property type="entry name" value="Vaccinia Virus protein VP39"/>
    <property type="match status" value="1"/>
</dbReference>
<accession>A0A2D6M011</accession>
<gene>
    <name evidence="2" type="ORF">CL943_00475</name>
</gene>
<evidence type="ECO:0000313" key="3">
    <source>
        <dbReference type="Proteomes" id="UP000226592"/>
    </source>
</evidence>
<sequence length="209" mass="23807">MNVESANKALKDYEEHVSLDDDGWARKRAQEALKFVGEQSLRVLNAGCGPGFDSDEFKKAGHYVVGIDFDKKLVDFATKNGFHDEGKVADLLQKLPLKDNDFDVVLCSEVVEHLPLIEPFLKECHRVLKKGGLLLLTTDNPTYIKNRIKFLLGKADFLVHQPHVHLYTPAKLKEFLEKNGFHVLHKKNIGHFIRAEWGDVYLMVAKKEN</sequence>
<dbReference type="GO" id="GO:0010420">
    <property type="term" value="F:polyprenyldihydroxybenzoate methyltransferase activity"/>
    <property type="evidence" value="ECO:0007669"/>
    <property type="project" value="TreeGrafter"/>
</dbReference>
<feature type="domain" description="Methyltransferase type 11" evidence="1">
    <location>
        <begin position="44"/>
        <end position="135"/>
    </location>
</feature>
<protein>
    <recommendedName>
        <fullName evidence="1">Methyltransferase type 11 domain-containing protein</fullName>
    </recommendedName>
</protein>
<dbReference type="PANTHER" id="PTHR43464">
    <property type="entry name" value="METHYLTRANSFERASE"/>
    <property type="match status" value="1"/>
</dbReference>
<dbReference type="EMBL" id="NZBU01000002">
    <property type="protein sequence ID" value="MAG21766.1"/>
    <property type="molecule type" value="Genomic_DNA"/>
</dbReference>
<dbReference type="PANTHER" id="PTHR43464:SF23">
    <property type="entry name" value="JUVENILE HORMONE ACID O-METHYLTRANSFERASE"/>
    <property type="match status" value="1"/>
</dbReference>
<dbReference type="AlphaFoldDB" id="A0A2D6M011"/>
<dbReference type="Proteomes" id="UP000226592">
    <property type="component" value="Unassembled WGS sequence"/>
</dbReference>
<dbReference type="Pfam" id="PF08241">
    <property type="entry name" value="Methyltransf_11"/>
    <property type="match status" value="1"/>
</dbReference>
<evidence type="ECO:0000259" key="1">
    <source>
        <dbReference type="Pfam" id="PF08241"/>
    </source>
</evidence>